<evidence type="ECO:0000313" key="1">
    <source>
        <dbReference type="EMBL" id="PON38646.1"/>
    </source>
</evidence>
<dbReference type="EMBL" id="JXTB01000489">
    <property type="protein sequence ID" value="PON38646.1"/>
    <property type="molecule type" value="Genomic_DNA"/>
</dbReference>
<proteinExistence type="predicted"/>
<accession>A0A2P5AQ10</accession>
<dbReference type="AlphaFoldDB" id="A0A2P5AQ10"/>
<dbReference type="Proteomes" id="UP000237105">
    <property type="component" value="Unassembled WGS sequence"/>
</dbReference>
<sequence>VDNSTLFTSRQFNRKTKDKDGRWYDHCQRPRYAQDTCWKLHGRPKNFKEIIGKAGNPNITRPSQKIVQAHQTEAVENLKVRDSLDKSDIKRLQKLLKQLDSSSTNSNSILRSCSLAQAGKTSLMSEKSCLPRTWIINSCASDHMTYHFEFFHHYVPNSGTKKFNGPMELILP</sequence>
<name>A0A2P5AQ10_PARAD</name>
<feature type="non-terminal residue" evidence="1">
    <location>
        <position position="1"/>
    </location>
</feature>
<reference evidence="2" key="1">
    <citation type="submission" date="2016-06" db="EMBL/GenBank/DDBJ databases">
        <title>Parallel loss of symbiosis genes in relatives of nitrogen-fixing non-legume Parasponia.</title>
        <authorList>
            <person name="Van Velzen R."/>
            <person name="Holmer R."/>
            <person name="Bu F."/>
            <person name="Rutten L."/>
            <person name="Van Zeijl A."/>
            <person name="Liu W."/>
            <person name="Santuari L."/>
            <person name="Cao Q."/>
            <person name="Sharma T."/>
            <person name="Shen D."/>
            <person name="Roswanjaya Y."/>
            <person name="Wardhani T."/>
            <person name="Kalhor M.S."/>
            <person name="Jansen J."/>
            <person name="Van den Hoogen J."/>
            <person name="Gungor B."/>
            <person name="Hartog M."/>
            <person name="Hontelez J."/>
            <person name="Verver J."/>
            <person name="Yang W.-C."/>
            <person name="Schijlen E."/>
            <person name="Repin R."/>
            <person name="Schilthuizen M."/>
            <person name="Schranz E."/>
            <person name="Heidstra R."/>
            <person name="Miyata K."/>
            <person name="Fedorova E."/>
            <person name="Kohlen W."/>
            <person name="Bisseling T."/>
            <person name="Smit S."/>
            <person name="Geurts R."/>
        </authorList>
    </citation>
    <scope>NUCLEOTIDE SEQUENCE [LARGE SCALE GENOMIC DNA]</scope>
    <source>
        <strain evidence="2">cv. WU1-14</strain>
    </source>
</reference>
<comment type="caution">
    <text evidence="1">The sequence shown here is derived from an EMBL/GenBank/DDBJ whole genome shotgun (WGS) entry which is preliminary data.</text>
</comment>
<gene>
    <name evidence="1" type="ORF">PanWU01x14_311020</name>
</gene>
<evidence type="ECO:0000313" key="2">
    <source>
        <dbReference type="Proteomes" id="UP000237105"/>
    </source>
</evidence>
<dbReference type="OrthoDB" id="1631085at2759"/>
<protein>
    <submittedName>
        <fullName evidence="1">Uncharacterized protein</fullName>
    </submittedName>
</protein>
<keyword evidence="2" id="KW-1185">Reference proteome</keyword>
<organism evidence="1 2">
    <name type="scientific">Parasponia andersonii</name>
    <name type="common">Sponia andersonii</name>
    <dbReference type="NCBI Taxonomy" id="3476"/>
    <lineage>
        <taxon>Eukaryota</taxon>
        <taxon>Viridiplantae</taxon>
        <taxon>Streptophyta</taxon>
        <taxon>Embryophyta</taxon>
        <taxon>Tracheophyta</taxon>
        <taxon>Spermatophyta</taxon>
        <taxon>Magnoliopsida</taxon>
        <taxon>eudicotyledons</taxon>
        <taxon>Gunneridae</taxon>
        <taxon>Pentapetalae</taxon>
        <taxon>rosids</taxon>
        <taxon>fabids</taxon>
        <taxon>Rosales</taxon>
        <taxon>Cannabaceae</taxon>
        <taxon>Parasponia</taxon>
    </lineage>
</organism>